<evidence type="ECO:0000256" key="10">
    <source>
        <dbReference type="SAM" id="MobiDB-lite"/>
    </source>
</evidence>
<reference evidence="12" key="1">
    <citation type="submission" date="2019-03" db="EMBL/GenBank/DDBJ databases">
        <authorList>
            <person name="Warren W.C."/>
            <person name="Johnson G.S."/>
        </authorList>
    </citation>
    <scope>NUCLEOTIDE SEQUENCE [LARGE SCALE GENOMIC DNA]</scope>
    <source>
        <strain evidence="12">Basenji</strain>
    </source>
</reference>
<comment type="subcellular location">
    <subcellularLocation>
        <location evidence="1">Cytoplasm</location>
    </subcellularLocation>
</comment>
<dbReference type="Proteomes" id="UP000694429">
    <property type="component" value="Chromosome 4"/>
</dbReference>
<comment type="similarity">
    <text evidence="5">Belongs to the peroxiredoxin-like PRXL2 family. PRXL2A subfamily.</text>
</comment>
<dbReference type="PANTHER" id="PTHR28630:SF31">
    <property type="entry name" value="PEROXIREDOXIN-LIKE 2A"/>
    <property type="match status" value="1"/>
</dbReference>
<evidence type="ECO:0000313" key="12">
    <source>
        <dbReference type="Ensembl" id="ENSCAFP00030002831.1"/>
    </source>
</evidence>
<evidence type="ECO:0000256" key="5">
    <source>
        <dbReference type="ARBA" id="ARBA00023787"/>
    </source>
</evidence>
<feature type="region of interest" description="Disordered" evidence="10">
    <location>
        <begin position="57"/>
        <end position="78"/>
    </location>
</feature>
<dbReference type="FunFam" id="3.40.30.10:FF:000312">
    <property type="entry name" value="redox-regulatory protein FAM213A isoform X1"/>
    <property type="match status" value="1"/>
</dbReference>
<evidence type="ECO:0000256" key="7">
    <source>
        <dbReference type="ARBA" id="ARBA00032058"/>
    </source>
</evidence>
<dbReference type="CTD" id="84293"/>
<evidence type="ECO:0000256" key="9">
    <source>
        <dbReference type="ARBA" id="ARBA00059103"/>
    </source>
</evidence>
<sequence>MTANDSNCVQLFEGLGALAAVPFRCFLEIECSQLKEPQGFWVARSCPWWERESLRPEAGLQSPAPSPPGSLPPEAPAGSASLSAEARVWTLWMDPSFFSVGMWSIGAGALGAAALALLLANTDVFLSKSQKATLEYLEDIDLKTLEKEPRTFKAKELWEKNGAVIMAVRRPGCFLCREEAADLSSLKPKLDELGVPLYAVVKEQIRTEVQDFQPYFKGEIFLDEKKKFYGPQRRKMMFMGFVRLGVWYNFFRARNGGFSGNLEGEGFILGGVFVVGPGKQGILLEHREKEFGDKVNPVSVLEAARKIQTQTSAAETK</sequence>
<keyword evidence="11" id="KW-0812">Transmembrane</keyword>
<protein>
    <recommendedName>
        <fullName evidence="6">Peroxiredoxin-like 2A</fullName>
    </recommendedName>
    <alternativeName>
        <fullName evidence="8">Peroxiredoxin-like 2 activated in M-CSF stimulated monocytes</fullName>
    </alternativeName>
    <alternativeName>
        <fullName evidence="7">Redox-regulatory protein FAM213A</fullName>
    </alternativeName>
</protein>
<comment type="function">
    <text evidence="9">Involved in redox regulation of the cell. Acts as an antioxidant. Inhibits TNFSF11-induced NFKB1 and JUN activation and osteoclast differentiation. May affect bone resorption and help to maintain bone mass. Acts as a negative regulator of macrophage-mediated inflammation by inhibiting macrophage production of inflammatory cytokines, probably through suppression of the MAPK signaling pathway.</text>
</comment>
<gene>
    <name evidence="12" type="primary">PRXL2A</name>
</gene>
<accession>A0A8C0M223</accession>
<dbReference type="RefSeq" id="XP_038519005.1">
    <property type="nucleotide sequence ID" value="XM_038663077.1"/>
</dbReference>
<dbReference type="RefSeq" id="XP_038390408.1">
    <property type="nucleotide sequence ID" value="XM_038534480.1"/>
</dbReference>
<dbReference type="PANTHER" id="PTHR28630">
    <property type="match status" value="1"/>
</dbReference>
<proteinExistence type="inferred from homology"/>
<dbReference type="GO" id="GO:0016209">
    <property type="term" value="F:antioxidant activity"/>
    <property type="evidence" value="ECO:0007669"/>
    <property type="project" value="UniProtKB-KW"/>
</dbReference>
<evidence type="ECO:0000256" key="3">
    <source>
        <dbReference type="ARBA" id="ARBA00022862"/>
    </source>
</evidence>
<dbReference type="GO" id="GO:0005737">
    <property type="term" value="C:cytoplasm"/>
    <property type="evidence" value="ECO:0007669"/>
    <property type="project" value="UniProtKB-SubCell"/>
</dbReference>
<keyword evidence="2" id="KW-0963">Cytoplasm</keyword>
<dbReference type="Ensembl" id="ENSCAFT00030003181.1">
    <property type="protein sequence ID" value="ENSCAFP00030002831.1"/>
    <property type="gene ID" value="ENSCAFG00030001748.1"/>
</dbReference>
<keyword evidence="3" id="KW-0049">Antioxidant</keyword>
<dbReference type="SUPFAM" id="SSF52833">
    <property type="entry name" value="Thioredoxin-like"/>
    <property type="match status" value="1"/>
</dbReference>
<evidence type="ECO:0000256" key="6">
    <source>
        <dbReference type="ARBA" id="ARBA00023849"/>
    </source>
</evidence>
<dbReference type="CDD" id="cd02970">
    <property type="entry name" value="PRX_like2"/>
    <property type="match status" value="1"/>
</dbReference>
<keyword evidence="11" id="KW-0472">Membrane</keyword>
<reference evidence="12" key="2">
    <citation type="submission" date="2025-08" db="UniProtKB">
        <authorList>
            <consortium name="Ensembl"/>
        </authorList>
    </citation>
    <scope>IDENTIFICATION</scope>
</reference>
<evidence type="ECO:0000313" key="13">
    <source>
        <dbReference type="Proteomes" id="UP000694429"/>
    </source>
</evidence>
<feature type="transmembrane region" description="Helical" evidence="11">
    <location>
        <begin position="97"/>
        <end position="120"/>
    </location>
</feature>
<organism evidence="12 13">
    <name type="scientific">Canis lupus familiaris</name>
    <name type="common">Dog</name>
    <name type="synonym">Canis familiaris</name>
    <dbReference type="NCBI Taxonomy" id="9615"/>
    <lineage>
        <taxon>Eukaryota</taxon>
        <taxon>Metazoa</taxon>
        <taxon>Chordata</taxon>
        <taxon>Craniata</taxon>
        <taxon>Vertebrata</taxon>
        <taxon>Euteleostomi</taxon>
        <taxon>Mammalia</taxon>
        <taxon>Eutheria</taxon>
        <taxon>Laurasiatheria</taxon>
        <taxon>Carnivora</taxon>
        <taxon>Caniformia</taxon>
        <taxon>Canidae</taxon>
        <taxon>Canis</taxon>
    </lineage>
</organism>
<evidence type="ECO:0000256" key="2">
    <source>
        <dbReference type="ARBA" id="ARBA00022490"/>
    </source>
</evidence>
<evidence type="ECO:0000256" key="11">
    <source>
        <dbReference type="SAM" id="Phobius"/>
    </source>
</evidence>
<dbReference type="Pfam" id="PF13911">
    <property type="entry name" value="AhpC-TSA_2"/>
    <property type="match status" value="1"/>
</dbReference>
<name>A0A8C0M223_CANLF</name>
<keyword evidence="11" id="KW-1133">Transmembrane helix</keyword>
<evidence type="ECO:0000256" key="8">
    <source>
        <dbReference type="ARBA" id="ARBA00032129"/>
    </source>
</evidence>
<dbReference type="Gene3D" id="3.40.30.10">
    <property type="entry name" value="Glutaredoxin"/>
    <property type="match status" value="1"/>
</dbReference>
<evidence type="ECO:0000256" key="1">
    <source>
        <dbReference type="ARBA" id="ARBA00004496"/>
    </source>
</evidence>
<keyword evidence="4" id="KW-0676">Redox-active center</keyword>
<evidence type="ECO:0000256" key="4">
    <source>
        <dbReference type="ARBA" id="ARBA00023284"/>
    </source>
</evidence>
<dbReference type="AlphaFoldDB" id="A0A8C0M223"/>
<dbReference type="InterPro" id="IPR036249">
    <property type="entry name" value="Thioredoxin-like_sf"/>
</dbReference>
<dbReference type="InterPro" id="IPR032801">
    <property type="entry name" value="PXL2A/B/C"/>
</dbReference>
<feature type="compositionally biased region" description="Pro residues" evidence="10">
    <location>
        <begin position="64"/>
        <end position="75"/>
    </location>
</feature>
<dbReference type="GeneID" id="479261"/>